<feature type="domain" description="Allantoicase" evidence="3">
    <location>
        <begin position="33"/>
        <end position="181"/>
    </location>
</feature>
<protein>
    <recommendedName>
        <fullName evidence="2">Probable allantoicase</fullName>
        <ecNumber evidence="2">3.5.3.4</ecNumber>
    </recommendedName>
    <alternativeName>
        <fullName evidence="2">Allantoate amidinohydrolase</fullName>
    </alternativeName>
</protein>
<dbReference type="EMBL" id="AMXE01000077">
    <property type="protein sequence ID" value="ENO85349.1"/>
    <property type="molecule type" value="Genomic_DNA"/>
</dbReference>
<sequence>MSSHTPGAPVFAPPAELPDWARRSVDLANPRLGARAIAVSDDFFADVSRMLNPEPAQFVPGKFDTNGKWMDGWESRRKRTAGHDWAVVRLGVKGVVRGFDVDTSHFTGNYPPAVSIEACVSESDEADALQAAAWTEILPATACGPNSHHLFACDSAQPWTHLRVNMYPDGGIARLRVYGRPVGSLAAAAPGALLDLVALENGGRALSWNDASFGSSAAALLLPGRGMNMGDGWETRRRREPGNDWCVIALGAPGSVDKIEVDTAFFKGNYPDRCSLQAAYVEGGTDRSITTQSMFWQTLLPEQKLQMDAVHTFTEQIAQLGPITHVRFNIFPDGGVSRLRVWGRLDTR</sequence>
<dbReference type="InterPro" id="IPR005164">
    <property type="entry name" value="Allantoicase"/>
</dbReference>
<dbReference type="SUPFAM" id="SSF49785">
    <property type="entry name" value="Galactose-binding domain-like"/>
    <property type="match status" value="2"/>
</dbReference>
<dbReference type="AlphaFoldDB" id="N6YZM2"/>
<evidence type="ECO:0000313" key="5">
    <source>
        <dbReference type="Proteomes" id="UP000013232"/>
    </source>
</evidence>
<dbReference type="InterPro" id="IPR015908">
    <property type="entry name" value="Allantoicase_dom"/>
</dbReference>
<proteinExistence type="inferred from homology"/>
<dbReference type="NCBIfam" id="TIGR02961">
    <property type="entry name" value="allantoicase"/>
    <property type="match status" value="1"/>
</dbReference>
<dbReference type="Proteomes" id="UP000013232">
    <property type="component" value="Unassembled WGS sequence"/>
</dbReference>
<keyword evidence="5" id="KW-1185">Reference proteome</keyword>
<dbReference type="OrthoDB" id="2078334at2"/>
<dbReference type="InterPro" id="IPR008979">
    <property type="entry name" value="Galactose-bd-like_sf"/>
</dbReference>
<feature type="domain" description="Allantoicase" evidence="3">
    <location>
        <begin position="202"/>
        <end position="344"/>
    </location>
</feature>
<dbReference type="GO" id="GO:0000256">
    <property type="term" value="P:allantoin catabolic process"/>
    <property type="evidence" value="ECO:0007669"/>
    <property type="project" value="UniProtKB-UniRule"/>
</dbReference>
<evidence type="ECO:0000256" key="2">
    <source>
        <dbReference type="HAMAP-Rule" id="MF_00813"/>
    </source>
</evidence>
<dbReference type="EC" id="3.5.3.4" evidence="2"/>
<dbReference type="PANTHER" id="PTHR12045">
    <property type="entry name" value="ALLANTOICASE"/>
    <property type="match status" value="1"/>
</dbReference>
<dbReference type="HAMAP" id="MF_00813">
    <property type="entry name" value="Allantoicase"/>
    <property type="match status" value="1"/>
</dbReference>
<dbReference type="PANTHER" id="PTHR12045:SF3">
    <property type="entry name" value="INACTIVE ALLANTOICASE-RELATED"/>
    <property type="match status" value="1"/>
</dbReference>
<evidence type="ECO:0000256" key="1">
    <source>
        <dbReference type="ARBA" id="ARBA00009242"/>
    </source>
</evidence>
<name>N6YZM2_THAL4</name>
<comment type="pathway">
    <text evidence="2">Nitrogen metabolism; (S)-allantoin degradation; (S)-ureidoglycolate from allantoate (aminidohydrolase route): step 1/1.</text>
</comment>
<accession>N6YZM2</accession>
<reference evidence="4 5" key="1">
    <citation type="submission" date="2012-09" db="EMBL/GenBank/DDBJ databases">
        <title>Draft Genome Sequences of 6 Strains from Genus Thauera.</title>
        <authorList>
            <person name="Liu B."/>
            <person name="Shapleigh J.P."/>
            <person name="Frostegard A.H."/>
        </authorList>
    </citation>
    <scope>NUCLEOTIDE SEQUENCE [LARGE SCALE GENOMIC DNA]</scope>
    <source>
        <strain evidence="5">47Lol / DSM 12138</strain>
    </source>
</reference>
<dbReference type="eggNOG" id="COG4266">
    <property type="taxonomic scope" value="Bacteria"/>
</dbReference>
<dbReference type="UniPathway" id="UPA00395">
    <property type="reaction ID" value="UER00654"/>
</dbReference>
<evidence type="ECO:0000259" key="3">
    <source>
        <dbReference type="Pfam" id="PF03561"/>
    </source>
</evidence>
<comment type="catalytic activity">
    <reaction evidence="2">
        <text>allantoate + H2O = (S)-ureidoglycolate + urea</text>
        <dbReference type="Rhea" id="RHEA:11016"/>
        <dbReference type="ChEBI" id="CHEBI:15377"/>
        <dbReference type="ChEBI" id="CHEBI:16199"/>
        <dbReference type="ChEBI" id="CHEBI:17536"/>
        <dbReference type="ChEBI" id="CHEBI:57296"/>
        <dbReference type="EC" id="3.5.3.4"/>
    </reaction>
</comment>
<dbReference type="STRING" id="1123367.GCA_000621305_03392"/>
<dbReference type="Pfam" id="PF03561">
    <property type="entry name" value="Allantoicase"/>
    <property type="match status" value="2"/>
</dbReference>
<evidence type="ECO:0000313" key="4">
    <source>
        <dbReference type="EMBL" id="ENO85349.1"/>
    </source>
</evidence>
<dbReference type="Gene3D" id="2.60.120.260">
    <property type="entry name" value="Galactose-binding domain-like"/>
    <property type="match status" value="2"/>
</dbReference>
<comment type="caution">
    <text evidence="4">The sequence shown here is derived from an EMBL/GenBank/DDBJ whole genome shotgun (WGS) entry which is preliminary data.</text>
</comment>
<keyword evidence="2" id="KW-0659">Purine metabolism</keyword>
<dbReference type="PIRSF" id="PIRSF016516">
    <property type="entry name" value="Allantoicase"/>
    <property type="match status" value="1"/>
</dbReference>
<gene>
    <name evidence="2" type="primary">alc</name>
    <name evidence="4" type="ORF">C666_15485</name>
</gene>
<dbReference type="GO" id="GO:0006144">
    <property type="term" value="P:purine nucleobase metabolic process"/>
    <property type="evidence" value="ECO:0007669"/>
    <property type="project" value="UniProtKB-KW"/>
</dbReference>
<dbReference type="RefSeq" id="WP_004342760.1">
    <property type="nucleotide sequence ID" value="NZ_AMXE01000077.1"/>
</dbReference>
<comment type="similarity">
    <text evidence="1 2">Belongs to the allantoicase family.</text>
</comment>
<keyword evidence="2 4" id="KW-0378">Hydrolase</keyword>
<organism evidence="4 5">
    <name type="scientific">Thauera linaloolentis (strain DSM 12138 / JCM 21573 / CCUG 41526 / CIP 105981 / IAM 15112 / NBRC 102519 / 47Lol)</name>
    <dbReference type="NCBI Taxonomy" id="1123367"/>
    <lineage>
        <taxon>Bacteria</taxon>
        <taxon>Pseudomonadati</taxon>
        <taxon>Pseudomonadota</taxon>
        <taxon>Betaproteobacteria</taxon>
        <taxon>Rhodocyclales</taxon>
        <taxon>Zoogloeaceae</taxon>
        <taxon>Thauera</taxon>
    </lineage>
</organism>
<dbReference type="GO" id="GO:0004037">
    <property type="term" value="F:allantoicase activity"/>
    <property type="evidence" value="ECO:0007669"/>
    <property type="project" value="UniProtKB-UniRule"/>
</dbReference>